<evidence type="ECO:0000313" key="2">
    <source>
        <dbReference type="EMBL" id="KAL2725086.1"/>
    </source>
</evidence>
<keyword evidence="1" id="KW-0472">Membrane</keyword>
<evidence type="ECO:0000256" key="1">
    <source>
        <dbReference type="SAM" id="Phobius"/>
    </source>
</evidence>
<reference evidence="2 3" key="1">
    <citation type="journal article" date="2024" name="Ann. Entomol. Soc. Am.">
        <title>Genomic analyses of the southern and eastern yellowjacket wasps (Hymenoptera: Vespidae) reveal evolutionary signatures of social life.</title>
        <authorList>
            <person name="Catto M.A."/>
            <person name="Caine P.B."/>
            <person name="Orr S.E."/>
            <person name="Hunt B.G."/>
            <person name="Goodisman M.A.D."/>
        </authorList>
    </citation>
    <scope>NUCLEOTIDE SEQUENCE [LARGE SCALE GENOMIC DNA]</scope>
    <source>
        <strain evidence="2">233</strain>
        <tissue evidence="2">Head and thorax</tissue>
    </source>
</reference>
<feature type="non-terminal residue" evidence="2">
    <location>
        <position position="142"/>
    </location>
</feature>
<keyword evidence="3" id="KW-1185">Reference proteome</keyword>
<dbReference type="Proteomes" id="UP001607302">
    <property type="component" value="Unassembled WGS sequence"/>
</dbReference>
<comment type="caution">
    <text evidence="2">The sequence shown here is derived from an EMBL/GenBank/DDBJ whole genome shotgun (WGS) entry which is preliminary data.</text>
</comment>
<name>A0ABD2AWU2_VESSQ</name>
<gene>
    <name evidence="2" type="ORF">V1478_007759</name>
</gene>
<evidence type="ECO:0000313" key="3">
    <source>
        <dbReference type="Proteomes" id="UP001607302"/>
    </source>
</evidence>
<dbReference type="EMBL" id="JAUDFV010000138">
    <property type="protein sequence ID" value="KAL2725086.1"/>
    <property type="molecule type" value="Genomic_DNA"/>
</dbReference>
<sequence length="142" mass="15933">MRWEEQSYKAQAREVQVVQCVCSSRAFPWTTPTRIPDQNRLYIRRASPDDSSRSELVRTASPLTAELRRSGYIRSKHSKSVMIGNVMNLLQNTIGIYVTVSTSRSAVQRSRLGFCAGVARVTVIVLAQGILSMMKRAVKQSV</sequence>
<proteinExistence type="predicted"/>
<keyword evidence="1" id="KW-0812">Transmembrane</keyword>
<keyword evidence="1" id="KW-1133">Transmembrane helix</keyword>
<organism evidence="2 3">
    <name type="scientific">Vespula squamosa</name>
    <name type="common">Southern yellow jacket</name>
    <name type="synonym">Wasp</name>
    <dbReference type="NCBI Taxonomy" id="30214"/>
    <lineage>
        <taxon>Eukaryota</taxon>
        <taxon>Metazoa</taxon>
        <taxon>Ecdysozoa</taxon>
        <taxon>Arthropoda</taxon>
        <taxon>Hexapoda</taxon>
        <taxon>Insecta</taxon>
        <taxon>Pterygota</taxon>
        <taxon>Neoptera</taxon>
        <taxon>Endopterygota</taxon>
        <taxon>Hymenoptera</taxon>
        <taxon>Apocrita</taxon>
        <taxon>Aculeata</taxon>
        <taxon>Vespoidea</taxon>
        <taxon>Vespidae</taxon>
        <taxon>Vespinae</taxon>
        <taxon>Vespula</taxon>
    </lineage>
</organism>
<feature type="transmembrane region" description="Helical" evidence="1">
    <location>
        <begin position="112"/>
        <end position="131"/>
    </location>
</feature>
<protein>
    <submittedName>
        <fullName evidence="2">Uncharacterized protein</fullName>
    </submittedName>
</protein>
<accession>A0ABD2AWU2</accession>
<dbReference type="AlphaFoldDB" id="A0ABD2AWU2"/>